<keyword evidence="2" id="KW-1185">Reference proteome</keyword>
<comment type="caution">
    <text evidence="1">The sequence shown here is derived from an EMBL/GenBank/DDBJ whole genome shotgun (WGS) entry which is preliminary data.</text>
</comment>
<reference evidence="1 2" key="2">
    <citation type="journal article" date="2013" name="PLoS ONE">
        <title>INDIGO - INtegrated Data Warehouse of MIcrobial GenOmes with Examples from the Red Sea Extremophiles.</title>
        <authorList>
            <person name="Alam I."/>
            <person name="Antunes A."/>
            <person name="Kamau A.A."/>
            <person name="Ba Alawi W."/>
            <person name="Kalkatawi M."/>
            <person name="Stingl U."/>
            <person name="Bajic V.B."/>
        </authorList>
    </citation>
    <scope>NUCLEOTIDE SEQUENCE [LARGE SCALE GENOMIC DNA]</scope>
    <source>
        <strain evidence="1 2">SSD-17B</strain>
    </source>
</reference>
<dbReference type="OrthoDB" id="2724739at2"/>
<organism evidence="1 2">
    <name type="scientific">Haloplasma contractile SSD-17B</name>
    <dbReference type="NCBI Taxonomy" id="1033810"/>
    <lineage>
        <taxon>Bacteria</taxon>
        <taxon>Bacillati</taxon>
        <taxon>Mycoplasmatota</taxon>
        <taxon>Mollicutes</taxon>
        <taxon>Haloplasmatales</taxon>
        <taxon>Haloplasmataceae</taxon>
        <taxon>Haloplasma</taxon>
    </lineage>
</organism>
<dbReference type="EMBL" id="AFNU02000005">
    <property type="protein sequence ID" value="ERJ12302.1"/>
    <property type="molecule type" value="Genomic_DNA"/>
</dbReference>
<evidence type="ECO:0000313" key="2">
    <source>
        <dbReference type="Proteomes" id="UP000005707"/>
    </source>
</evidence>
<evidence type="ECO:0000313" key="1">
    <source>
        <dbReference type="EMBL" id="ERJ12302.1"/>
    </source>
</evidence>
<dbReference type="STRING" id="1033810.HLPCO_001829"/>
<name>U2DV82_9MOLU</name>
<accession>U2DV82</accession>
<gene>
    <name evidence="1" type="ORF">HLPCO_001829</name>
</gene>
<dbReference type="eggNOG" id="COG0790">
    <property type="taxonomic scope" value="Bacteria"/>
</dbReference>
<dbReference type="RefSeq" id="WP_008825309.1">
    <property type="nucleotide sequence ID" value="NZ_AFNU02000005.1"/>
</dbReference>
<reference evidence="1 2" key="1">
    <citation type="journal article" date="2011" name="J. Bacteriol.">
        <title>Genome sequence of Haloplasma contractile, an unusual contractile bacterium from a deep-sea anoxic brine lake.</title>
        <authorList>
            <person name="Antunes A."/>
            <person name="Alam I."/>
            <person name="El Dorry H."/>
            <person name="Siam R."/>
            <person name="Robertson A."/>
            <person name="Bajic V.B."/>
            <person name="Stingl U."/>
        </authorList>
    </citation>
    <scope>NUCLEOTIDE SEQUENCE [LARGE SCALE GENOMIC DNA]</scope>
    <source>
        <strain evidence="1 2">SSD-17B</strain>
    </source>
</reference>
<dbReference type="InParanoid" id="U2DV82"/>
<dbReference type="Proteomes" id="UP000005707">
    <property type="component" value="Unassembled WGS sequence"/>
</dbReference>
<sequence length="576" mass="67843">MIVKIRYRNLGNKDNFMQDYMSYIENGGKLTLDNKGMLAENPIDNPKFKETYSNVHNAGESPDDFIQNYSDYIEHRDGSEVLFSGTGIDVESVKQSFKYKKSGVIYYPIISITEDESLEYGFSREVMIEKAKIIATMFKEELNISDYDFEWLCAYHEKPEEDQVEEAGLMPHLHFIIYSGTQRDGYNTKAVINNIRKKAISIFYSEYRKEILKMREEKINEIKLFKSDTQFHEELKSHLDILYTTLLQVNKGIGKVQYQALVSNQNILVQIKERLENEDSLSHNQLKFLQKNKIDLSVKKITDLLENYDSLLAQVSFIIDDIILKSQPYKDKYDEYIELSRDLRKVHHENRSELYESMIEQDKQKIFDKLKNSVIRVSLEKYLESKSRYSIQKKNFLNTMFNGTPLLKLNTRNSTDVCKKIANVLFFLQYSDDEILKTLDEFIEKKQHSKYVRQELVTHIKKLNIKKSELKNQGLEFTVKIDEIKDLSSILDKSIINAHHSFIYHNKNLFLENRVKEVRESISKDFSTSSNALLIPVRSEHWDLIEAQKDRDNMTEEERKEKYIKNLLSKGIDIRI</sequence>
<dbReference type="AlphaFoldDB" id="U2DV82"/>
<protein>
    <submittedName>
        <fullName evidence="1">Uncharacterized protein</fullName>
    </submittedName>
</protein>
<proteinExistence type="predicted"/>